<keyword evidence="3" id="KW-0812">Transmembrane</keyword>
<dbReference type="InterPro" id="IPR050471">
    <property type="entry name" value="AB_hydrolase"/>
</dbReference>
<accession>A0A8H7C132</accession>
<keyword evidence="3" id="KW-0472">Membrane</keyword>
<dbReference type="PANTHER" id="PTHR43433:SF5">
    <property type="entry name" value="AB HYDROLASE-1 DOMAIN-CONTAINING PROTEIN"/>
    <property type="match status" value="1"/>
</dbReference>
<keyword evidence="3" id="KW-1133">Transmembrane helix</keyword>
<comment type="similarity">
    <text evidence="1">Belongs to the peptidase S33 family.</text>
</comment>
<feature type="domain" description="AB hydrolase-1" evidence="4">
    <location>
        <begin position="35"/>
        <end position="290"/>
    </location>
</feature>
<dbReference type="PRINTS" id="PR00793">
    <property type="entry name" value="PROAMNOPTASE"/>
</dbReference>
<evidence type="ECO:0000259" key="4">
    <source>
        <dbReference type="Pfam" id="PF00561"/>
    </source>
</evidence>
<dbReference type="InterPro" id="IPR002410">
    <property type="entry name" value="Peptidase_S33"/>
</dbReference>
<dbReference type="InterPro" id="IPR000073">
    <property type="entry name" value="AB_hydrolase_1"/>
</dbReference>
<dbReference type="InterPro" id="IPR029058">
    <property type="entry name" value="AB_hydrolase_fold"/>
</dbReference>
<evidence type="ECO:0000256" key="3">
    <source>
        <dbReference type="SAM" id="Phobius"/>
    </source>
</evidence>
<reference evidence="5 6" key="1">
    <citation type="journal article" name="Sci. Rep.">
        <title>Telomere-to-telomere assembled and centromere annotated genomes of the two main subspecies of the button mushroom Agaricus bisporus reveal especially polymorphic chromosome ends.</title>
        <authorList>
            <person name="Sonnenberg A.S.M."/>
            <person name="Sedaghat-Telgerd N."/>
            <person name="Lavrijssen B."/>
            <person name="Ohm R.A."/>
            <person name="Hendrickx P.M."/>
            <person name="Scholtmeijer K."/>
            <person name="Baars J.J.P."/>
            <person name="van Peer A."/>
        </authorList>
    </citation>
    <scope>NUCLEOTIDE SEQUENCE [LARGE SCALE GENOMIC DNA]</scope>
    <source>
        <strain evidence="5 6">H119_p4</strain>
    </source>
</reference>
<evidence type="ECO:0000313" key="6">
    <source>
        <dbReference type="Proteomes" id="UP000629468"/>
    </source>
</evidence>
<dbReference type="Proteomes" id="UP000629468">
    <property type="component" value="Unassembled WGS sequence"/>
</dbReference>
<dbReference type="GO" id="GO:0008233">
    <property type="term" value="F:peptidase activity"/>
    <property type="evidence" value="ECO:0007669"/>
    <property type="project" value="InterPro"/>
</dbReference>
<dbReference type="NCBIfam" id="TIGR01250">
    <property type="entry name" value="pro_imino_pep_2"/>
    <property type="match status" value="1"/>
</dbReference>
<keyword evidence="2" id="KW-0378">Hydrolase</keyword>
<evidence type="ECO:0000256" key="1">
    <source>
        <dbReference type="ARBA" id="ARBA00010088"/>
    </source>
</evidence>
<name>A0A8H7C132_AGABI</name>
<dbReference type="GO" id="GO:0006508">
    <property type="term" value="P:proteolysis"/>
    <property type="evidence" value="ECO:0007669"/>
    <property type="project" value="InterPro"/>
</dbReference>
<evidence type="ECO:0000313" key="5">
    <source>
        <dbReference type="EMBL" id="KAF7760055.1"/>
    </source>
</evidence>
<organism evidence="5 6">
    <name type="scientific">Agaricus bisporus var. burnettii</name>
    <dbReference type="NCBI Taxonomy" id="192524"/>
    <lineage>
        <taxon>Eukaryota</taxon>
        <taxon>Fungi</taxon>
        <taxon>Dikarya</taxon>
        <taxon>Basidiomycota</taxon>
        <taxon>Agaricomycotina</taxon>
        <taxon>Agaricomycetes</taxon>
        <taxon>Agaricomycetidae</taxon>
        <taxon>Agaricales</taxon>
        <taxon>Agaricineae</taxon>
        <taxon>Agaricaceae</taxon>
        <taxon>Agaricus</taxon>
    </lineage>
</organism>
<dbReference type="SUPFAM" id="SSF53474">
    <property type="entry name" value="alpha/beta-Hydrolases"/>
    <property type="match status" value="1"/>
</dbReference>
<dbReference type="AlphaFoldDB" id="A0A8H7C132"/>
<feature type="transmembrane region" description="Helical" evidence="3">
    <location>
        <begin position="350"/>
        <end position="372"/>
    </location>
</feature>
<dbReference type="Pfam" id="PF00561">
    <property type="entry name" value="Abhydrolase_1"/>
    <property type="match status" value="1"/>
</dbReference>
<dbReference type="EMBL" id="JABXXO010000016">
    <property type="protein sequence ID" value="KAF7760055.1"/>
    <property type="molecule type" value="Genomic_DNA"/>
</dbReference>
<evidence type="ECO:0000256" key="2">
    <source>
        <dbReference type="ARBA" id="ARBA00022801"/>
    </source>
</evidence>
<proteinExistence type="inferred from homology"/>
<dbReference type="PANTHER" id="PTHR43433">
    <property type="entry name" value="HYDROLASE, ALPHA/BETA FOLD FAMILY PROTEIN"/>
    <property type="match status" value="1"/>
</dbReference>
<dbReference type="InterPro" id="IPR005945">
    <property type="entry name" value="Pro_imino_pep"/>
</dbReference>
<sequence length="373" mass="42516">MRTTEGEMLWEIKNTGKECKTWYRIYGDLKSGIRPLLVVHGGPGVTSDYLVSLSDLTVEKAIPVVIYDQVGNGLSTHFPEMMGDVSFWTEELFLDELNRLLDHLGIIGDYDLFGHSWGGMLGARHASRRPRGLKRLILMSTPASGALWIEAQTKLRKTLPEAVQETFERCEREGKTSSKEYQEVSMLYYSQYLCTINPMPESLQKSFEWMGKDPTVYLTLNGSPSGTYVPGPLKDYTLLDDLNKITVPTLLMNGWKDQVTDKCVYPLFQQIPRVRWIQFPESSHMAQLEEHERRSWFGILGREAGLDVITSNSAAKAITVSRTNWVRQRLYIKIHSPIFVLGFPPPNSLVIYYLNAHYAILSFSALFAWPFVC</sequence>
<protein>
    <recommendedName>
        <fullName evidence="4">AB hydrolase-1 domain-containing protein</fullName>
    </recommendedName>
</protein>
<dbReference type="Gene3D" id="3.40.50.1820">
    <property type="entry name" value="alpha/beta hydrolase"/>
    <property type="match status" value="1"/>
</dbReference>
<comment type="caution">
    <text evidence="5">The sequence shown here is derived from an EMBL/GenBank/DDBJ whole genome shotgun (WGS) entry which is preliminary data.</text>
</comment>
<gene>
    <name evidence="5" type="ORF">Agabi119p4_11750</name>
</gene>